<reference evidence="1" key="1">
    <citation type="submission" date="2018-05" db="EMBL/GenBank/DDBJ databases">
        <authorList>
            <person name="Lanie J.A."/>
            <person name="Ng W.-L."/>
            <person name="Kazmierczak K.M."/>
            <person name="Andrzejewski T.M."/>
            <person name="Davidsen T.M."/>
            <person name="Wayne K.J."/>
            <person name="Tettelin H."/>
            <person name="Glass J.I."/>
            <person name="Rusch D."/>
            <person name="Podicherti R."/>
            <person name="Tsui H.-C.T."/>
            <person name="Winkler M.E."/>
        </authorList>
    </citation>
    <scope>NUCLEOTIDE SEQUENCE</scope>
</reference>
<organism evidence="1">
    <name type="scientific">marine metagenome</name>
    <dbReference type="NCBI Taxonomy" id="408172"/>
    <lineage>
        <taxon>unclassified sequences</taxon>
        <taxon>metagenomes</taxon>
        <taxon>ecological metagenomes</taxon>
    </lineage>
</organism>
<gene>
    <name evidence="1" type="ORF">METZ01_LOCUS100071</name>
</gene>
<dbReference type="EMBL" id="UINC01010631">
    <property type="protein sequence ID" value="SVA47217.1"/>
    <property type="molecule type" value="Genomic_DNA"/>
</dbReference>
<sequence>MKIVDSQREAVLHKACFGQHMGEIVA</sequence>
<accession>A0A381W5K9</accession>
<dbReference type="AlphaFoldDB" id="A0A381W5K9"/>
<proteinExistence type="predicted"/>
<protein>
    <submittedName>
        <fullName evidence="1">Uncharacterized protein</fullName>
    </submittedName>
</protein>
<evidence type="ECO:0000313" key="1">
    <source>
        <dbReference type="EMBL" id="SVA47217.1"/>
    </source>
</evidence>
<name>A0A381W5K9_9ZZZZ</name>